<name>A0ABR0S4J0_9HYPO</name>
<feature type="compositionally biased region" description="Pro residues" evidence="1">
    <location>
        <begin position="113"/>
        <end position="126"/>
    </location>
</feature>
<keyword evidence="2" id="KW-0732">Signal</keyword>
<dbReference type="EMBL" id="JAVFKD010000016">
    <property type="protein sequence ID" value="KAK5987074.1"/>
    <property type="molecule type" value="Genomic_DNA"/>
</dbReference>
<feature type="compositionally biased region" description="Low complexity" evidence="1">
    <location>
        <begin position="127"/>
        <end position="136"/>
    </location>
</feature>
<gene>
    <name evidence="3" type="ORF">PT974_11192</name>
</gene>
<evidence type="ECO:0000256" key="2">
    <source>
        <dbReference type="SAM" id="SignalP"/>
    </source>
</evidence>
<feature type="chain" id="PRO_5046183918" evidence="2">
    <location>
        <begin position="18"/>
        <end position="245"/>
    </location>
</feature>
<sequence>MKTSSIIVATTAALVSAQAPPEGTNKISCAKPNANYCYGGDIIIRCDANAIGTAGRCSDNVHGYPPLGGLAECFESAKEAGDAACQKNCVVYAQPSFTLPASECKPSYTATPTGPPSTYYPPPPPSSTYVPPGQTNYPPPPGHSTSTPVYTIPEGTTTHPGSYPPPPPVTYTTPPVVTYTTTVVNGTTVTVPCTTTTPAGPTYSIPEGTTLTYTGPPTVPSNAAGTNGVAMGALALAGFVAVYLI</sequence>
<protein>
    <submittedName>
        <fullName evidence="3">Uncharacterized protein</fullName>
    </submittedName>
</protein>
<evidence type="ECO:0000313" key="4">
    <source>
        <dbReference type="Proteomes" id="UP001338125"/>
    </source>
</evidence>
<evidence type="ECO:0000313" key="3">
    <source>
        <dbReference type="EMBL" id="KAK5987074.1"/>
    </source>
</evidence>
<organism evidence="3 4">
    <name type="scientific">Cladobotryum mycophilum</name>
    <dbReference type="NCBI Taxonomy" id="491253"/>
    <lineage>
        <taxon>Eukaryota</taxon>
        <taxon>Fungi</taxon>
        <taxon>Dikarya</taxon>
        <taxon>Ascomycota</taxon>
        <taxon>Pezizomycotina</taxon>
        <taxon>Sordariomycetes</taxon>
        <taxon>Hypocreomycetidae</taxon>
        <taxon>Hypocreales</taxon>
        <taxon>Hypocreaceae</taxon>
        <taxon>Cladobotryum</taxon>
    </lineage>
</organism>
<proteinExistence type="predicted"/>
<evidence type="ECO:0000256" key="1">
    <source>
        <dbReference type="SAM" id="MobiDB-lite"/>
    </source>
</evidence>
<reference evidence="3 4" key="1">
    <citation type="submission" date="2024-01" db="EMBL/GenBank/DDBJ databases">
        <title>Complete genome of Cladobotryum mycophilum ATHUM6906.</title>
        <authorList>
            <person name="Christinaki A.C."/>
            <person name="Myridakis A.I."/>
            <person name="Kouvelis V.N."/>
        </authorList>
    </citation>
    <scope>NUCLEOTIDE SEQUENCE [LARGE SCALE GENOMIC DNA]</scope>
    <source>
        <strain evidence="3 4">ATHUM6906</strain>
    </source>
</reference>
<keyword evidence="4" id="KW-1185">Reference proteome</keyword>
<feature type="signal peptide" evidence="2">
    <location>
        <begin position="1"/>
        <end position="17"/>
    </location>
</feature>
<comment type="caution">
    <text evidence="3">The sequence shown here is derived from an EMBL/GenBank/DDBJ whole genome shotgun (WGS) entry which is preliminary data.</text>
</comment>
<accession>A0ABR0S4J0</accession>
<feature type="region of interest" description="Disordered" evidence="1">
    <location>
        <begin position="104"/>
        <end position="145"/>
    </location>
</feature>
<dbReference type="Proteomes" id="UP001338125">
    <property type="component" value="Unassembled WGS sequence"/>
</dbReference>